<dbReference type="PROSITE" id="PS00893">
    <property type="entry name" value="NUDIX_BOX"/>
    <property type="match status" value="1"/>
</dbReference>
<reference evidence="5 7" key="2">
    <citation type="submission" date="2023-12" db="EMBL/GenBank/DDBJ databases">
        <title>Phenotypic and Genomic Characterization of Methanothermobacter wolfeii Strain BSEL, a CO2-Capturing Archaeon with Minimal Nutrient Requirements.</title>
        <authorList>
            <person name="Ale Enriquez F."/>
            <person name="Ahring B.K."/>
        </authorList>
    </citation>
    <scope>NUCLEOTIDE SEQUENCE [LARGE SCALE GENOMIC DNA]</scope>
    <source>
        <strain evidence="5 7">BSEL-1</strain>
    </source>
</reference>
<dbReference type="InterPro" id="IPR015797">
    <property type="entry name" value="NUDIX_hydrolase-like_dom_sf"/>
</dbReference>
<dbReference type="Proteomes" id="UP001369247">
    <property type="component" value="Unassembled WGS sequence"/>
</dbReference>
<dbReference type="InterPro" id="IPR000086">
    <property type="entry name" value="NUDIX_hydrolase_dom"/>
</dbReference>
<dbReference type="Gene3D" id="3.90.79.10">
    <property type="entry name" value="Nucleoside Triphosphate Pyrophosphohydrolase"/>
    <property type="match status" value="1"/>
</dbReference>
<dbReference type="PROSITE" id="PS51462">
    <property type="entry name" value="NUDIX"/>
    <property type="match status" value="1"/>
</dbReference>
<feature type="domain" description="Nudix hydrolase" evidence="4">
    <location>
        <begin position="2"/>
        <end position="131"/>
    </location>
</feature>
<keyword evidence="2" id="KW-0378">Hydrolase</keyword>
<dbReference type="EMBL" id="JAXUHJ010000003">
    <property type="protein sequence ID" value="MEJ8542015.1"/>
    <property type="molecule type" value="Genomic_DNA"/>
</dbReference>
<dbReference type="InterPro" id="IPR020084">
    <property type="entry name" value="NUDIX_hydrolase_CS"/>
</dbReference>
<dbReference type="Pfam" id="PF00293">
    <property type="entry name" value="NUDIX"/>
    <property type="match status" value="1"/>
</dbReference>
<evidence type="ECO:0000256" key="3">
    <source>
        <dbReference type="ARBA" id="ARBA00022842"/>
    </source>
</evidence>
<dbReference type="AlphaFoldDB" id="A0A9E7RU01"/>
<gene>
    <name evidence="6" type="ORF">N5910_08895</name>
    <name evidence="5" type="ORF">U2150_00670</name>
</gene>
<dbReference type="EMBL" id="CP104550">
    <property type="protein sequence ID" value="UXH31635.1"/>
    <property type="molecule type" value="Genomic_DNA"/>
</dbReference>
<evidence type="ECO:0000256" key="1">
    <source>
        <dbReference type="ARBA" id="ARBA00001946"/>
    </source>
</evidence>
<proteinExistence type="predicted"/>
<accession>A0A9E7RU01</accession>
<organism evidence="6">
    <name type="scientific">Methanothermobacter wolfeii</name>
    <name type="common">Methanobacterium wolfei</name>
    <dbReference type="NCBI Taxonomy" id="145261"/>
    <lineage>
        <taxon>Archaea</taxon>
        <taxon>Methanobacteriati</taxon>
        <taxon>Methanobacteriota</taxon>
        <taxon>Methanomada group</taxon>
        <taxon>Methanobacteria</taxon>
        <taxon>Methanobacteriales</taxon>
        <taxon>Methanobacteriaceae</taxon>
        <taxon>Methanothermobacter</taxon>
    </lineage>
</organism>
<evidence type="ECO:0000256" key="2">
    <source>
        <dbReference type="ARBA" id="ARBA00022801"/>
    </source>
</evidence>
<dbReference type="PANTHER" id="PTHR43046:SF12">
    <property type="entry name" value="GDP-MANNOSE MANNOSYL HYDROLASE"/>
    <property type="match status" value="1"/>
</dbReference>
<dbReference type="GeneID" id="75107365"/>
<evidence type="ECO:0000313" key="6">
    <source>
        <dbReference type="EMBL" id="UXH31635.1"/>
    </source>
</evidence>
<sequence length="135" mass="15056">MKPFIAVTRALIVGEDGVLVVKRSDDSHTNPSLWELPGGKVRANETLDEALVREVHEETGLRIRPGHVVGAVEQAFPHKVSVNIIFTVDVLGGGVRISREHEDWCWYTSGPLRFSPWLEEFKKGCRSSSAPRARI</sequence>
<dbReference type="GO" id="GO:0016787">
    <property type="term" value="F:hydrolase activity"/>
    <property type="evidence" value="ECO:0007669"/>
    <property type="project" value="UniProtKB-KW"/>
</dbReference>
<reference evidence="6" key="1">
    <citation type="submission" date="2022-09" db="EMBL/GenBank/DDBJ databases">
        <title>Characterization of three MwoI isoschizomers from sequenced genome and metagenomes.</title>
        <authorList>
            <person name="Fomenkov A."/>
            <person name="Xu S.Y."/>
            <person name="Roberts R.J."/>
        </authorList>
    </citation>
    <scope>NUCLEOTIDE SEQUENCE</scope>
    <source>
        <strain evidence="6">DSM 2970</strain>
    </source>
</reference>
<keyword evidence="3" id="KW-0460">Magnesium</keyword>
<dbReference type="PRINTS" id="PR00502">
    <property type="entry name" value="NUDIXFAMILY"/>
</dbReference>
<comment type="cofactor">
    <cofactor evidence="1">
        <name>Mg(2+)</name>
        <dbReference type="ChEBI" id="CHEBI:18420"/>
    </cofactor>
</comment>
<dbReference type="Proteomes" id="UP001065373">
    <property type="component" value="Chromosome"/>
</dbReference>
<name>A0A9E7RU01_METWO</name>
<keyword evidence="7" id="KW-1185">Reference proteome</keyword>
<dbReference type="PANTHER" id="PTHR43046">
    <property type="entry name" value="GDP-MANNOSE MANNOSYL HYDROLASE"/>
    <property type="match status" value="1"/>
</dbReference>
<dbReference type="SUPFAM" id="SSF55811">
    <property type="entry name" value="Nudix"/>
    <property type="match status" value="1"/>
</dbReference>
<protein>
    <submittedName>
        <fullName evidence="6">NUDIX domain-containing protein</fullName>
    </submittedName>
</protein>
<dbReference type="InterPro" id="IPR020476">
    <property type="entry name" value="Nudix_hydrolase"/>
</dbReference>
<evidence type="ECO:0000313" key="7">
    <source>
        <dbReference type="Proteomes" id="UP001369247"/>
    </source>
</evidence>
<dbReference type="RefSeq" id="WP_074359566.1">
    <property type="nucleotide sequence ID" value="NZ_CP104550.1"/>
</dbReference>
<dbReference type="KEGG" id="mwo:MWSIV6_1721"/>
<evidence type="ECO:0000259" key="4">
    <source>
        <dbReference type="PROSITE" id="PS51462"/>
    </source>
</evidence>
<evidence type="ECO:0000313" key="5">
    <source>
        <dbReference type="EMBL" id="MEJ8542015.1"/>
    </source>
</evidence>